<proteinExistence type="predicted"/>
<dbReference type="EMBL" id="BQXS01009722">
    <property type="protein sequence ID" value="GKT31710.1"/>
    <property type="molecule type" value="Genomic_DNA"/>
</dbReference>
<dbReference type="InterPro" id="IPR033579">
    <property type="entry name" value="TMEM128"/>
</dbReference>
<keyword evidence="1 2" id="KW-0812">Transmembrane</keyword>
<evidence type="ECO:0000313" key="3">
    <source>
        <dbReference type="Proteomes" id="UP001057375"/>
    </source>
</evidence>
<keyword evidence="1" id="KW-1133">Transmembrane helix</keyword>
<sequence length="207" mass="23072">MSADQSFDDGFHSEDHTVSNAASRFMESELANAKIREGVELIEQQSGILSLLEDILFISLFLIVSYASEFPKKVIYSEIPKNRYLYVGLFFVCVAVVCNIIFTVMNCLKPKKVAQLKSSLSTGTKKIKSDEPLPLTAMIATASFILALILFCPGLWPFYQGWTLVILVLCVLFLIGVISIMSDIGGWIQKQKMKKVTESEIPEAKSM</sequence>
<keyword evidence="1" id="KW-0472">Membrane</keyword>
<keyword evidence="3" id="KW-1185">Reference proteome</keyword>
<name>A0ABQ5KGP8_9EUKA</name>
<comment type="caution">
    <text evidence="2">The sequence shown here is derived from an EMBL/GenBank/DDBJ whole genome shotgun (WGS) entry which is preliminary data.</text>
</comment>
<protein>
    <submittedName>
        <fullName evidence="2">Transmembrane protein 128 like protein</fullName>
    </submittedName>
</protein>
<evidence type="ECO:0000313" key="2">
    <source>
        <dbReference type="EMBL" id="GKT31710.1"/>
    </source>
</evidence>
<dbReference type="Proteomes" id="UP001057375">
    <property type="component" value="Unassembled WGS sequence"/>
</dbReference>
<dbReference type="PANTHER" id="PTHR31134">
    <property type="entry name" value="TRANSMEMBRANE PROTEIN 128"/>
    <property type="match status" value="1"/>
</dbReference>
<feature type="transmembrane region" description="Helical" evidence="1">
    <location>
        <begin position="135"/>
        <end position="156"/>
    </location>
</feature>
<feature type="transmembrane region" description="Helical" evidence="1">
    <location>
        <begin position="84"/>
        <end position="108"/>
    </location>
</feature>
<reference evidence="2" key="1">
    <citation type="submission" date="2022-03" db="EMBL/GenBank/DDBJ databases">
        <title>Draft genome sequence of Aduncisulcus paluster, a free-living microaerophilic Fornicata.</title>
        <authorList>
            <person name="Yuyama I."/>
            <person name="Kume K."/>
            <person name="Tamura T."/>
            <person name="Inagaki Y."/>
            <person name="Hashimoto T."/>
        </authorList>
    </citation>
    <scope>NUCLEOTIDE SEQUENCE</scope>
    <source>
        <strain evidence="2">NY0171</strain>
    </source>
</reference>
<organism evidence="2 3">
    <name type="scientific">Aduncisulcus paluster</name>
    <dbReference type="NCBI Taxonomy" id="2918883"/>
    <lineage>
        <taxon>Eukaryota</taxon>
        <taxon>Metamonada</taxon>
        <taxon>Carpediemonas-like organisms</taxon>
        <taxon>Aduncisulcus</taxon>
    </lineage>
</organism>
<feature type="transmembrane region" description="Helical" evidence="1">
    <location>
        <begin position="46"/>
        <end position="64"/>
    </location>
</feature>
<accession>A0ABQ5KGP8</accession>
<feature type="transmembrane region" description="Helical" evidence="1">
    <location>
        <begin position="162"/>
        <end position="185"/>
    </location>
</feature>
<dbReference type="PANTHER" id="PTHR31134:SF1">
    <property type="entry name" value="TRANSMEMBRANE PROTEIN 128"/>
    <property type="match status" value="1"/>
</dbReference>
<gene>
    <name evidence="2" type="ORF">ADUPG1_006081</name>
</gene>
<dbReference type="Pfam" id="PF20479">
    <property type="entry name" value="TMEM128"/>
    <property type="match status" value="1"/>
</dbReference>
<evidence type="ECO:0000256" key="1">
    <source>
        <dbReference type="SAM" id="Phobius"/>
    </source>
</evidence>